<sequence>MEQDWTPRFELEGATVRRNEMKFKKPLYEDGVGSAIYLASIRGKEFVLSLVKYSISLYAITDYYLNTAYTYTNDRMAYHARKSSRPSRDLKPGVFAKRVISHNVME</sequence>
<accession>A0A7R7ZNU8</accession>
<keyword evidence="2" id="KW-1185">Reference proteome</keyword>
<protein>
    <submittedName>
        <fullName evidence="1">Uncharacterized protein</fullName>
    </submittedName>
</protein>
<dbReference type="Proteomes" id="UP000637239">
    <property type="component" value="Chromosome 4"/>
</dbReference>
<evidence type="ECO:0000313" key="1">
    <source>
        <dbReference type="EMBL" id="BCR88039.1"/>
    </source>
</evidence>
<reference evidence="1" key="1">
    <citation type="submission" date="2021-01" db="EMBL/GenBank/DDBJ databases">
        <authorList>
            <consortium name="Aspergillus chevalieri M1 genome sequencing consortium"/>
            <person name="Kazuki M."/>
            <person name="Futagami T."/>
        </authorList>
    </citation>
    <scope>NUCLEOTIDE SEQUENCE</scope>
    <source>
        <strain evidence="1">M1</strain>
    </source>
</reference>
<dbReference type="EMBL" id="AP024419">
    <property type="protein sequence ID" value="BCR88039.1"/>
    <property type="molecule type" value="Genomic_DNA"/>
</dbReference>
<organism evidence="1 2">
    <name type="scientific">Aspergillus chevalieri</name>
    <name type="common">Eurotium chevalieri</name>
    <dbReference type="NCBI Taxonomy" id="182096"/>
    <lineage>
        <taxon>Eukaryota</taxon>
        <taxon>Fungi</taxon>
        <taxon>Dikarya</taxon>
        <taxon>Ascomycota</taxon>
        <taxon>Pezizomycotina</taxon>
        <taxon>Eurotiomycetes</taxon>
        <taxon>Eurotiomycetidae</taxon>
        <taxon>Eurotiales</taxon>
        <taxon>Aspergillaceae</taxon>
        <taxon>Aspergillus</taxon>
        <taxon>Aspergillus subgen. Aspergillus</taxon>
    </lineage>
</organism>
<dbReference type="RefSeq" id="XP_043136561.1">
    <property type="nucleotide sequence ID" value="XM_043278820.1"/>
</dbReference>
<gene>
    <name evidence="1" type="ORF">ACHE_40603A</name>
</gene>
<proteinExistence type="predicted"/>
<dbReference type="GeneID" id="66982398"/>
<dbReference type="KEGG" id="ache:ACHE_40603A"/>
<name>A0A7R7ZNU8_ASPCH</name>
<evidence type="ECO:0000313" key="2">
    <source>
        <dbReference type="Proteomes" id="UP000637239"/>
    </source>
</evidence>
<dbReference type="AlphaFoldDB" id="A0A7R7ZNU8"/>
<reference evidence="1" key="2">
    <citation type="submission" date="2021-02" db="EMBL/GenBank/DDBJ databases">
        <title>Aspergillus chevalieri M1 genome sequence.</title>
        <authorList>
            <person name="Kadooka C."/>
            <person name="Mori K."/>
            <person name="Futagami T."/>
        </authorList>
    </citation>
    <scope>NUCLEOTIDE SEQUENCE</scope>
    <source>
        <strain evidence="1">M1</strain>
    </source>
</reference>